<evidence type="ECO:0000313" key="7">
    <source>
        <dbReference type="Proteomes" id="UP000199597"/>
    </source>
</evidence>
<dbReference type="Proteomes" id="UP000199597">
    <property type="component" value="Chromosome I"/>
</dbReference>
<dbReference type="EMBL" id="LT629766">
    <property type="protein sequence ID" value="SDS80180.1"/>
    <property type="molecule type" value="Genomic_DNA"/>
</dbReference>
<accession>A0A1H1V6D3</accession>
<proteinExistence type="predicted"/>
<dbReference type="PRINTS" id="PR00035">
    <property type="entry name" value="HTHGNTR"/>
</dbReference>
<dbReference type="SMART" id="SM00895">
    <property type="entry name" value="FCD"/>
    <property type="match status" value="1"/>
</dbReference>
<evidence type="ECO:0000256" key="3">
    <source>
        <dbReference type="ARBA" id="ARBA00023163"/>
    </source>
</evidence>
<feature type="region of interest" description="Disordered" evidence="4">
    <location>
        <begin position="31"/>
        <end position="56"/>
    </location>
</feature>
<keyword evidence="3" id="KW-0804">Transcription</keyword>
<feature type="compositionally biased region" description="Basic and acidic residues" evidence="4">
    <location>
        <begin position="285"/>
        <end position="296"/>
    </location>
</feature>
<dbReference type="Pfam" id="PF07729">
    <property type="entry name" value="FCD"/>
    <property type="match status" value="1"/>
</dbReference>
<feature type="domain" description="HTH gntR-type" evidence="5">
    <location>
        <begin position="93"/>
        <end position="160"/>
    </location>
</feature>
<dbReference type="GO" id="GO:0003677">
    <property type="term" value="F:DNA binding"/>
    <property type="evidence" value="ECO:0007669"/>
    <property type="project" value="UniProtKB-KW"/>
</dbReference>
<gene>
    <name evidence="6" type="ORF">SAMN04489752_2554</name>
</gene>
<dbReference type="InterPro" id="IPR008920">
    <property type="entry name" value="TF_FadR/GntR_C"/>
</dbReference>
<feature type="region of interest" description="Disordered" evidence="4">
    <location>
        <begin position="285"/>
        <end position="305"/>
    </location>
</feature>
<dbReference type="InterPro" id="IPR011711">
    <property type="entry name" value="GntR_C"/>
</dbReference>
<dbReference type="SUPFAM" id="SSF46785">
    <property type="entry name" value="Winged helix' DNA-binding domain"/>
    <property type="match status" value="1"/>
</dbReference>
<dbReference type="AlphaFoldDB" id="A0A1H1V6D3"/>
<dbReference type="OrthoDB" id="9816161at2"/>
<dbReference type="PANTHER" id="PTHR43537">
    <property type="entry name" value="TRANSCRIPTIONAL REGULATOR, GNTR FAMILY"/>
    <property type="match status" value="1"/>
</dbReference>
<dbReference type="InterPro" id="IPR000524">
    <property type="entry name" value="Tscrpt_reg_HTH_GntR"/>
</dbReference>
<dbReference type="PANTHER" id="PTHR43537:SF45">
    <property type="entry name" value="GNTR FAMILY REGULATORY PROTEIN"/>
    <property type="match status" value="1"/>
</dbReference>
<evidence type="ECO:0000259" key="5">
    <source>
        <dbReference type="PROSITE" id="PS50949"/>
    </source>
</evidence>
<dbReference type="PROSITE" id="PS50949">
    <property type="entry name" value="HTH_GNTR"/>
    <property type="match status" value="1"/>
</dbReference>
<dbReference type="InterPro" id="IPR036390">
    <property type="entry name" value="WH_DNA-bd_sf"/>
</dbReference>
<keyword evidence="7" id="KW-1185">Reference proteome</keyword>
<keyword evidence="1" id="KW-0805">Transcription regulation</keyword>
<dbReference type="CDD" id="cd07377">
    <property type="entry name" value="WHTH_GntR"/>
    <property type="match status" value="1"/>
</dbReference>
<dbReference type="Gene3D" id="1.10.10.10">
    <property type="entry name" value="Winged helix-like DNA-binding domain superfamily/Winged helix DNA-binding domain"/>
    <property type="match status" value="1"/>
</dbReference>
<dbReference type="GO" id="GO:0003700">
    <property type="term" value="F:DNA-binding transcription factor activity"/>
    <property type="evidence" value="ECO:0007669"/>
    <property type="project" value="InterPro"/>
</dbReference>
<dbReference type="SMART" id="SM00345">
    <property type="entry name" value="HTH_GNTR"/>
    <property type="match status" value="1"/>
</dbReference>
<name>A0A1H1V6D3_9MICO</name>
<organism evidence="6 7">
    <name type="scientific">Brevibacterium siliguriense</name>
    <dbReference type="NCBI Taxonomy" id="1136497"/>
    <lineage>
        <taxon>Bacteria</taxon>
        <taxon>Bacillati</taxon>
        <taxon>Actinomycetota</taxon>
        <taxon>Actinomycetes</taxon>
        <taxon>Micrococcales</taxon>
        <taxon>Brevibacteriaceae</taxon>
        <taxon>Brevibacterium</taxon>
    </lineage>
</organism>
<evidence type="ECO:0000256" key="2">
    <source>
        <dbReference type="ARBA" id="ARBA00023125"/>
    </source>
</evidence>
<evidence type="ECO:0000313" key="6">
    <source>
        <dbReference type="EMBL" id="SDS80180.1"/>
    </source>
</evidence>
<dbReference type="SUPFAM" id="SSF48008">
    <property type="entry name" value="GntR ligand-binding domain-like"/>
    <property type="match status" value="1"/>
</dbReference>
<dbReference type="STRING" id="1136497.SAMN04489752_2554"/>
<dbReference type="Gene3D" id="1.20.120.530">
    <property type="entry name" value="GntR ligand-binding domain-like"/>
    <property type="match status" value="1"/>
</dbReference>
<reference evidence="7" key="1">
    <citation type="submission" date="2016-10" db="EMBL/GenBank/DDBJ databases">
        <authorList>
            <person name="Varghese N."/>
            <person name="Submissions S."/>
        </authorList>
    </citation>
    <scope>NUCLEOTIDE SEQUENCE [LARGE SCALE GENOMIC DNA]</scope>
    <source>
        <strain evidence="7">DSM 23676</strain>
    </source>
</reference>
<dbReference type="Pfam" id="PF00392">
    <property type="entry name" value="GntR"/>
    <property type="match status" value="1"/>
</dbReference>
<keyword evidence="2 6" id="KW-0238">DNA-binding</keyword>
<protein>
    <submittedName>
        <fullName evidence="6">DNA-binding transcriptional regulator, GntR family</fullName>
    </submittedName>
</protein>
<evidence type="ECO:0000256" key="1">
    <source>
        <dbReference type="ARBA" id="ARBA00023015"/>
    </source>
</evidence>
<sequence length="305" mass="34559">MTTVPLLRSLKEIQPPAHLGQRIRCAASQLPHEFPPKPSELSSSTSEPAKPSRCVPNRRARESAWLQPTSHLGQALACGRWYTRTVNQAASRRSEVFRVTDILRSQIIDGERRPGSRLVERELAEHFGVSRVPIREALKQLSVEGLVTARPNTWSIVRDFSSSDIADFNEVRNAIETVAFELAAIRHTRTGLAELEQIMLRGKDRAQAGDVTGARRTATEFHSKAVELSANKLLIEINEQLDSRMRWLLSRHDDLEQVAVEHAQLFDAIARRDIGRVRHLTQRHLETSREQQDLHSRSNSRTLTN</sequence>
<evidence type="ECO:0000256" key="4">
    <source>
        <dbReference type="SAM" id="MobiDB-lite"/>
    </source>
</evidence>
<dbReference type="InterPro" id="IPR036388">
    <property type="entry name" value="WH-like_DNA-bd_sf"/>
</dbReference>